<dbReference type="STRING" id="1144748.KS2013_1395"/>
<dbReference type="PANTHER" id="PTHR37691:SF1">
    <property type="entry name" value="BLR3518 PROTEIN"/>
    <property type="match status" value="1"/>
</dbReference>
<feature type="chain" id="PRO_5008544123" evidence="1">
    <location>
        <begin position="23"/>
        <end position="183"/>
    </location>
</feature>
<dbReference type="RefSeq" id="WP_068994457.1">
    <property type="nucleotide sequence ID" value="NZ_CP012418.1"/>
</dbReference>
<dbReference type="InterPro" id="IPR027396">
    <property type="entry name" value="DsrEFH-like"/>
</dbReference>
<evidence type="ECO:0000313" key="3">
    <source>
        <dbReference type="Proteomes" id="UP000094147"/>
    </source>
</evidence>
<evidence type="ECO:0000256" key="1">
    <source>
        <dbReference type="SAM" id="SignalP"/>
    </source>
</evidence>
<protein>
    <submittedName>
        <fullName evidence="2">Uncharacterized protein</fullName>
    </submittedName>
</protein>
<dbReference type="EMBL" id="CP012418">
    <property type="protein sequence ID" value="AOE50107.1"/>
    <property type="molecule type" value="Genomic_DNA"/>
</dbReference>
<dbReference type="AlphaFoldDB" id="A0A1B3BBF0"/>
<dbReference type="SUPFAM" id="SSF75169">
    <property type="entry name" value="DsrEFH-like"/>
    <property type="match status" value="1"/>
</dbReference>
<reference evidence="3" key="1">
    <citation type="submission" date="2015-08" db="EMBL/GenBank/DDBJ databases">
        <authorList>
            <person name="Kim K.M."/>
        </authorList>
    </citation>
    <scope>NUCLEOTIDE SEQUENCE [LARGE SCALE GENOMIC DNA]</scope>
    <source>
        <strain evidence="3">KCTC 23892</strain>
    </source>
</reference>
<evidence type="ECO:0000313" key="2">
    <source>
        <dbReference type="EMBL" id="AOE50107.1"/>
    </source>
</evidence>
<keyword evidence="3" id="KW-1185">Reference proteome</keyword>
<sequence length="183" mass="20476" precursor="true">MSNHHLLLILTVLLTFAAGAKATDTQKPLYGPAINNYGPYFKIEDRDTALPEDFVYKAVFDVTKTSQEPEKLNRNIESVARFINMHAANGVSTENMRIAVVLHGESTKDSLNNSAYKQRHGVENPNLPLIKELRQLGVDFYLCGQSAKFSKIEKSELSEDVELSLSAMTMLVMLQEQGYNLLP</sequence>
<feature type="signal peptide" evidence="1">
    <location>
        <begin position="1"/>
        <end position="22"/>
    </location>
</feature>
<proteinExistence type="predicted"/>
<dbReference type="Proteomes" id="UP000094147">
    <property type="component" value="Chromosome"/>
</dbReference>
<dbReference type="KEGG" id="ksd:KS2013_1395"/>
<dbReference type="PANTHER" id="PTHR37691">
    <property type="entry name" value="BLR3518 PROTEIN"/>
    <property type="match status" value="1"/>
</dbReference>
<dbReference type="Gene3D" id="3.40.1260.10">
    <property type="entry name" value="DsrEFH-like"/>
    <property type="match status" value="1"/>
</dbReference>
<dbReference type="OrthoDB" id="7206705at2"/>
<accession>A0A1B3BBF0</accession>
<dbReference type="Pfam" id="PF02635">
    <property type="entry name" value="DsrE"/>
    <property type="match status" value="1"/>
</dbReference>
<gene>
    <name evidence="2" type="ORF">KS2013_1395</name>
</gene>
<organism evidence="2 3">
    <name type="scientific">Kangiella sediminilitoris</name>
    <dbReference type="NCBI Taxonomy" id="1144748"/>
    <lineage>
        <taxon>Bacteria</taxon>
        <taxon>Pseudomonadati</taxon>
        <taxon>Pseudomonadota</taxon>
        <taxon>Gammaproteobacteria</taxon>
        <taxon>Kangiellales</taxon>
        <taxon>Kangiellaceae</taxon>
        <taxon>Kangiella</taxon>
    </lineage>
</organism>
<keyword evidence="1" id="KW-0732">Signal</keyword>
<name>A0A1B3BBF0_9GAMM</name>
<dbReference type="InterPro" id="IPR003787">
    <property type="entry name" value="Sulphur_relay_DsrE/F-like"/>
</dbReference>